<feature type="compositionally biased region" description="Polar residues" evidence="1">
    <location>
        <begin position="124"/>
        <end position="133"/>
    </location>
</feature>
<feature type="non-terminal residue" evidence="2">
    <location>
        <position position="179"/>
    </location>
</feature>
<organism evidence="2 3">
    <name type="scientific">Candidula unifasciata</name>
    <dbReference type="NCBI Taxonomy" id="100452"/>
    <lineage>
        <taxon>Eukaryota</taxon>
        <taxon>Metazoa</taxon>
        <taxon>Spiralia</taxon>
        <taxon>Lophotrochozoa</taxon>
        <taxon>Mollusca</taxon>
        <taxon>Gastropoda</taxon>
        <taxon>Heterobranchia</taxon>
        <taxon>Euthyneura</taxon>
        <taxon>Panpulmonata</taxon>
        <taxon>Eupulmonata</taxon>
        <taxon>Stylommatophora</taxon>
        <taxon>Helicina</taxon>
        <taxon>Helicoidea</taxon>
        <taxon>Geomitridae</taxon>
        <taxon>Candidula</taxon>
    </lineage>
</organism>
<dbReference type="EMBL" id="CAJHNH020000392">
    <property type="protein sequence ID" value="CAG5117367.1"/>
    <property type="molecule type" value="Genomic_DNA"/>
</dbReference>
<feature type="compositionally biased region" description="Polar residues" evidence="1">
    <location>
        <begin position="31"/>
        <end position="40"/>
    </location>
</feature>
<protein>
    <submittedName>
        <fullName evidence="2">Uncharacterized protein</fullName>
    </submittedName>
</protein>
<feature type="compositionally biased region" description="Polar residues" evidence="1">
    <location>
        <begin position="141"/>
        <end position="150"/>
    </location>
</feature>
<dbReference type="Proteomes" id="UP000678393">
    <property type="component" value="Unassembled WGS sequence"/>
</dbReference>
<comment type="caution">
    <text evidence="2">The sequence shown here is derived from an EMBL/GenBank/DDBJ whole genome shotgun (WGS) entry which is preliminary data.</text>
</comment>
<evidence type="ECO:0000313" key="3">
    <source>
        <dbReference type="Proteomes" id="UP000678393"/>
    </source>
</evidence>
<feature type="compositionally biased region" description="Polar residues" evidence="1">
    <location>
        <begin position="100"/>
        <end position="113"/>
    </location>
</feature>
<keyword evidence="3" id="KW-1185">Reference proteome</keyword>
<evidence type="ECO:0000313" key="2">
    <source>
        <dbReference type="EMBL" id="CAG5117367.1"/>
    </source>
</evidence>
<dbReference type="AlphaFoldDB" id="A0A8S3YK24"/>
<dbReference type="OrthoDB" id="10481472at2759"/>
<sequence>MSCPIKKALEEDLIKARSNSGISDGNHRSCHNNSKFPTEASYTVTTKGIQKSFSECTSESKFTPTPTNSLPSSPAKSALRKVSYCSGSPNLSPGRKVSPPHTSHVTFYGQSEDGSGKAGDDSPESSNFGSTECSPRRRKISNISTASSVGSELDSDGSGERKVDLKSLVEGVGTVIIPA</sequence>
<name>A0A8S3YK24_9EUPU</name>
<evidence type="ECO:0000256" key="1">
    <source>
        <dbReference type="SAM" id="MobiDB-lite"/>
    </source>
</evidence>
<feature type="compositionally biased region" description="Low complexity" evidence="1">
    <location>
        <begin position="63"/>
        <end position="74"/>
    </location>
</feature>
<gene>
    <name evidence="2" type="ORF">CUNI_LOCUS2925</name>
</gene>
<reference evidence="2" key="1">
    <citation type="submission" date="2021-04" db="EMBL/GenBank/DDBJ databases">
        <authorList>
            <consortium name="Molecular Ecology Group"/>
        </authorList>
    </citation>
    <scope>NUCLEOTIDE SEQUENCE</scope>
</reference>
<feature type="region of interest" description="Disordered" evidence="1">
    <location>
        <begin position="17"/>
        <end position="40"/>
    </location>
</feature>
<proteinExistence type="predicted"/>
<feature type="region of interest" description="Disordered" evidence="1">
    <location>
        <begin position="55"/>
        <end position="163"/>
    </location>
</feature>
<accession>A0A8S3YK24</accession>